<accession>A0AA40ZRZ4</accession>
<protein>
    <submittedName>
        <fullName evidence="1">Uncharacterized protein</fullName>
    </submittedName>
</protein>
<evidence type="ECO:0000313" key="1">
    <source>
        <dbReference type="EMBL" id="MBM6856542.1"/>
    </source>
</evidence>
<dbReference type="RefSeq" id="WP_204971028.1">
    <property type="nucleotide sequence ID" value="NZ_JAAZTS010000002.1"/>
</dbReference>
<sequence length="188" mass="22025">MKKIMFSDFYGLTKAVLEGRKTQTRRIAHISRYEFDVVNYEYPSAPLGLRRSILDISKYKINEIIAIAQSYRELGYTKLDIDNECITKAGLDNKMFVKAELMPHQIRITNVRVEKLQDISDDCCFKEGIQTFYYKDCKFPPDGYTFDGGKSHFNSPREAFAHLINKVSRKDVWSKNPYVFVYDFELIK</sequence>
<keyword evidence="2" id="KW-1185">Reference proteome</keyword>
<gene>
    <name evidence="1" type="ORF">H6D15_02800</name>
</gene>
<name>A0AA40ZRZ4_9BACT</name>
<proteinExistence type="predicted"/>
<comment type="caution">
    <text evidence="1">The sequence shown here is derived from an EMBL/GenBank/DDBJ whole genome shotgun (WGS) entry which is preliminary data.</text>
</comment>
<dbReference type="Proteomes" id="UP000698924">
    <property type="component" value="Unassembled WGS sequence"/>
</dbReference>
<dbReference type="EMBL" id="JACJMO010000002">
    <property type="protein sequence ID" value="MBM6856542.1"/>
    <property type="molecule type" value="Genomic_DNA"/>
</dbReference>
<evidence type="ECO:0000313" key="2">
    <source>
        <dbReference type="Proteomes" id="UP000698924"/>
    </source>
</evidence>
<organism evidence="1 2">
    <name type="scientific">Caecibacteroides pullorum</name>
    <dbReference type="NCBI Taxonomy" id="2725562"/>
    <lineage>
        <taxon>Bacteria</taxon>
        <taxon>Pseudomonadati</taxon>
        <taxon>Bacteroidota</taxon>
        <taxon>Bacteroidia</taxon>
        <taxon>Bacteroidales</taxon>
        <taxon>Bacteroidaceae</taxon>
        <taxon>Caecibacteroides</taxon>
    </lineage>
</organism>
<dbReference type="AlphaFoldDB" id="A0AA40ZRZ4"/>
<reference evidence="1 2" key="1">
    <citation type="journal article" date="2021" name="Sci. Rep.">
        <title>The distribution of antibiotic resistance genes in chicken gut microbiota commensals.</title>
        <authorList>
            <person name="Juricova H."/>
            <person name="Matiasovicova J."/>
            <person name="Kubasova T."/>
            <person name="Cejkova D."/>
            <person name="Rychlik I."/>
        </authorList>
    </citation>
    <scope>NUCLEOTIDE SEQUENCE [LARGE SCALE GENOMIC DNA]</scope>
    <source>
        <strain evidence="1 2">An421</strain>
    </source>
</reference>